<organism evidence="9 10">
    <name type="scientific">Bugula neritina</name>
    <name type="common">Brown bryozoan</name>
    <name type="synonym">Sertularia neritina</name>
    <dbReference type="NCBI Taxonomy" id="10212"/>
    <lineage>
        <taxon>Eukaryota</taxon>
        <taxon>Metazoa</taxon>
        <taxon>Spiralia</taxon>
        <taxon>Lophotrochozoa</taxon>
        <taxon>Bryozoa</taxon>
        <taxon>Gymnolaemata</taxon>
        <taxon>Cheilostomatida</taxon>
        <taxon>Flustrina</taxon>
        <taxon>Buguloidea</taxon>
        <taxon>Bugulidae</taxon>
        <taxon>Bugula</taxon>
    </lineage>
</organism>
<keyword evidence="5" id="KW-0479">Metal-binding</keyword>
<feature type="domain" description="Glycosyl hydrolase family 13 catalytic" evidence="8">
    <location>
        <begin position="1"/>
        <end position="231"/>
    </location>
</feature>
<evidence type="ECO:0000313" key="10">
    <source>
        <dbReference type="Proteomes" id="UP000593567"/>
    </source>
</evidence>
<dbReference type="GO" id="GO:0046872">
    <property type="term" value="F:metal ion binding"/>
    <property type="evidence" value="ECO:0007669"/>
    <property type="project" value="UniProtKB-KW"/>
</dbReference>
<dbReference type="InterPro" id="IPR013780">
    <property type="entry name" value="Glyco_hydro_b"/>
</dbReference>
<dbReference type="SUPFAM" id="SSF51445">
    <property type="entry name" value="(Trans)glycosidases"/>
    <property type="match status" value="1"/>
</dbReference>
<dbReference type="AlphaFoldDB" id="A0A7J7JPP0"/>
<comment type="similarity">
    <text evidence="3">Belongs to the glycosyl hydrolase 13 family.</text>
</comment>
<comment type="catalytic activity">
    <reaction evidence="1">
        <text>Endohydrolysis of (1-&gt;4)-alpha-D-glucosidic linkages in polysaccharides containing three or more (1-&gt;4)-alpha-linked D-glucose units.</text>
        <dbReference type="EC" id="3.2.1.1"/>
    </reaction>
</comment>
<dbReference type="InterPro" id="IPR031319">
    <property type="entry name" value="A-amylase_C"/>
</dbReference>
<sequence>MVNRCKAAGVQIYIDAVINHMAGVDSGTGRGTGGSYYDTRAMSFPSVPFGPNDFGQQCSTASGNIENYGDANQVRNCRLLGLLDLAGGDEYVRGKIADFFNDMLDIGIDGLKMADIFMKHQTQLTHLQSFGSSWGMLASGDALVFVDNHDNQRGHGGGGNVITYKNSKAYKMAVIFMLSWPYGVPRVMSSYDFHEDSTGPPSGSPGNSGLCNNGWICEHRWRQISNMVAWRNSAGSSGVENWWSNGNNQIAYSRGSSSFIAINKGDGSMYADLKTGLPSGTYCDIISGSLENGQCTGTTITVGSDSKANIQIDGNSDDPIVAFHIGSRVGGGGPSAPGNTPAQPPPSVTVPAPAGTQRTIVFIKKTTAVGQDMFLRGGCGARCELPITYLPKAGTAFTAYNAWARGDTKLSWTGAESGQGTHEGVAARGSPMAWTSSSTSSTNYDPENTYGDHYWMWDVMMDCSNTNGGYFEIKGYLNGQWESDISQTQCTGQPSAGPQSSNHVAR</sequence>
<evidence type="ECO:0000259" key="7">
    <source>
        <dbReference type="SMART" id="SM00632"/>
    </source>
</evidence>
<evidence type="ECO:0000256" key="4">
    <source>
        <dbReference type="ARBA" id="ARBA00012595"/>
    </source>
</evidence>
<name>A0A7J7JPP0_BUGNE</name>
<evidence type="ECO:0000256" key="2">
    <source>
        <dbReference type="ARBA" id="ARBA00001913"/>
    </source>
</evidence>
<reference evidence="9" key="1">
    <citation type="submission" date="2020-06" db="EMBL/GenBank/DDBJ databases">
        <title>Draft genome of Bugula neritina, a colonial animal packing powerful symbionts and potential medicines.</title>
        <authorList>
            <person name="Rayko M."/>
        </authorList>
    </citation>
    <scope>NUCLEOTIDE SEQUENCE [LARGE SCALE GENOMIC DNA]</scope>
    <source>
        <strain evidence="9">Kwan_BN1</strain>
    </source>
</reference>
<comment type="cofactor">
    <cofactor evidence="2">
        <name>Ca(2+)</name>
        <dbReference type="ChEBI" id="CHEBI:29108"/>
    </cofactor>
</comment>
<evidence type="ECO:0000313" key="9">
    <source>
        <dbReference type="EMBL" id="KAF6027594.1"/>
    </source>
</evidence>
<dbReference type="InterPro" id="IPR017853">
    <property type="entry name" value="GH"/>
</dbReference>
<gene>
    <name evidence="9" type="ORF">EB796_014115</name>
</gene>
<feature type="domain" description="Alpha-amylase C-terminal" evidence="7">
    <location>
        <begin position="240"/>
        <end position="328"/>
    </location>
</feature>
<comment type="caution">
    <text evidence="9">The sequence shown here is derived from an EMBL/GenBank/DDBJ whole genome shotgun (WGS) entry which is preliminary data.</text>
</comment>
<keyword evidence="10" id="KW-1185">Reference proteome</keyword>
<dbReference type="Pfam" id="PF02806">
    <property type="entry name" value="Alpha-amylase_C"/>
    <property type="match status" value="1"/>
</dbReference>
<dbReference type="OrthoDB" id="550577at2759"/>
<dbReference type="GO" id="GO:0004556">
    <property type="term" value="F:alpha-amylase activity"/>
    <property type="evidence" value="ECO:0007669"/>
    <property type="project" value="UniProtKB-EC"/>
</dbReference>
<evidence type="ECO:0000259" key="8">
    <source>
        <dbReference type="SMART" id="SM00642"/>
    </source>
</evidence>
<dbReference type="EC" id="3.2.1.1" evidence="4"/>
<protein>
    <recommendedName>
        <fullName evidence="4">alpha-amylase</fullName>
        <ecNumber evidence="4">3.2.1.1</ecNumber>
    </recommendedName>
</protein>
<dbReference type="Gene3D" id="3.20.20.80">
    <property type="entry name" value="Glycosidases"/>
    <property type="match status" value="2"/>
</dbReference>
<evidence type="ECO:0000256" key="5">
    <source>
        <dbReference type="ARBA" id="ARBA00022723"/>
    </source>
</evidence>
<dbReference type="SMART" id="SM00632">
    <property type="entry name" value="Aamy_C"/>
    <property type="match status" value="1"/>
</dbReference>
<dbReference type="PANTHER" id="PTHR43447">
    <property type="entry name" value="ALPHA-AMYLASE"/>
    <property type="match status" value="1"/>
</dbReference>
<dbReference type="SUPFAM" id="SSF51011">
    <property type="entry name" value="Glycosyl hydrolase domain"/>
    <property type="match status" value="1"/>
</dbReference>
<dbReference type="Gene3D" id="2.60.40.1180">
    <property type="entry name" value="Golgi alpha-mannosidase II"/>
    <property type="match status" value="1"/>
</dbReference>
<dbReference type="InterPro" id="IPR006048">
    <property type="entry name" value="A-amylase/branching_C"/>
</dbReference>
<accession>A0A7J7JPP0</accession>
<dbReference type="Proteomes" id="UP000593567">
    <property type="component" value="Unassembled WGS sequence"/>
</dbReference>
<feature type="region of interest" description="Disordered" evidence="6">
    <location>
        <begin position="414"/>
        <end position="443"/>
    </location>
</feature>
<evidence type="ECO:0000256" key="3">
    <source>
        <dbReference type="ARBA" id="ARBA00008061"/>
    </source>
</evidence>
<dbReference type="GO" id="GO:0005975">
    <property type="term" value="P:carbohydrate metabolic process"/>
    <property type="evidence" value="ECO:0007669"/>
    <property type="project" value="InterPro"/>
</dbReference>
<proteinExistence type="inferred from homology"/>
<evidence type="ECO:0000256" key="1">
    <source>
        <dbReference type="ARBA" id="ARBA00000548"/>
    </source>
</evidence>
<dbReference type="InterPro" id="IPR006047">
    <property type="entry name" value="GH13_cat_dom"/>
</dbReference>
<feature type="region of interest" description="Disordered" evidence="6">
    <location>
        <begin position="328"/>
        <end position="348"/>
    </location>
</feature>
<evidence type="ECO:0000256" key="6">
    <source>
        <dbReference type="SAM" id="MobiDB-lite"/>
    </source>
</evidence>
<dbReference type="EMBL" id="VXIV02002067">
    <property type="protein sequence ID" value="KAF6027594.1"/>
    <property type="molecule type" value="Genomic_DNA"/>
</dbReference>
<dbReference type="SMR" id="A0A7J7JPP0"/>
<feature type="region of interest" description="Disordered" evidence="6">
    <location>
        <begin position="487"/>
        <end position="506"/>
    </location>
</feature>
<dbReference type="SMART" id="SM00642">
    <property type="entry name" value="Aamy"/>
    <property type="match status" value="1"/>
</dbReference>